<proteinExistence type="predicted"/>
<dbReference type="PANTHER" id="PTHR22599">
    <property type="entry name" value="MPS ONE BINDER KINASE ACTIVATOR-LIKE MOB"/>
    <property type="match status" value="1"/>
</dbReference>
<dbReference type="InterPro" id="IPR036703">
    <property type="entry name" value="MOB_kinase_act_sf"/>
</dbReference>
<dbReference type="Pfam" id="PF03637">
    <property type="entry name" value="Mob1_phocein"/>
    <property type="match status" value="2"/>
</dbReference>
<evidence type="ECO:0000313" key="2">
    <source>
        <dbReference type="EMBL" id="KAK9773635.1"/>
    </source>
</evidence>
<name>A0ABR2XJ06_9PEZI</name>
<gene>
    <name evidence="2" type="ORF">SCAR479_09779</name>
</gene>
<dbReference type="SUPFAM" id="SSF101152">
    <property type="entry name" value="Mob1/phocein"/>
    <property type="match status" value="1"/>
</dbReference>
<reference evidence="2 3" key="1">
    <citation type="submission" date="2024-02" db="EMBL/GenBank/DDBJ databases">
        <title>First draft genome assembly of two strains of Seiridium cardinale.</title>
        <authorList>
            <person name="Emiliani G."/>
            <person name="Scali E."/>
        </authorList>
    </citation>
    <scope>NUCLEOTIDE SEQUENCE [LARGE SCALE GENOMIC DNA]</scope>
    <source>
        <strain evidence="2 3">BM-138-000479</strain>
    </source>
</reference>
<feature type="compositionally biased region" description="Low complexity" evidence="1">
    <location>
        <begin position="22"/>
        <end position="31"/>
    </location>
</feature>
<organism evidence="2 3">
    <name type="scientific">Seiridium cardinale</name>
    <dbReference type="NCBI Taxonomy" id="138064"/>
    <lineage>
        <taxon>Eukaryota</taxon>
        <taxon>Fungi</taxon>
        <taxon>Dikarya</taxon>
        <taxon>Ascomycota</taxon>
        <taxon>Pezizomycotina</taxon>
        <taxon>Sordariomycetes</taxon>
        <taxon>Xylariomycetidae</taxon>
        <taxon>Amphisphaeriales</taxon>
        <taxon>Sporocadaceae</taxon>
        <taxon>Seiridium</taxon>
    </lineage>
</organism>
<keyword evidence="3" id="KW-1185">Reference proteome</keyword>
<dbReference type="SMART" id="SM01388">
    <property type="entry name" value="Mob1_phocein"/>
    <property type="match status" value="1"/>
</dbReference>
<dbReference type="Proteomes" id="UP001465668">
    <property type="component" value="Unassembled WGS sequence"/>
</dbReference>
<sequence length="335" mass="37766">MLGFKVTNIFASVSRSSRLRGTPNEPEAPKTTTPPPSLRPSRSSETSMPPKVPALQSSPSLAESIGMAATSDDGPNFHFPQPLPLWLSPISAKHIVKGNFMTLSTRPKMVEDADWIAHQVVEHYRLLWNFVRVVFEKEQDDSTICNATTCPTMSAGKNHSYTWLNSRVEPTELPAHEYISLMQRWISGKIDNTTIFPTDPFSVSYAPNPAFVQDILGQVAGADGWIGKRSGFPEDFSRICGTIFLQMFRVYSHLYWNHFVEPFYHLNLEKQLNSCFSHFVMTATALDMLKPNHLEPMQFLIDLWAANGTFPPESKVYSYANLKRGTYLMQLGDGR</sequence>
<dbReference type="EMBL" id="JARVKM010000049">
    <property type="protein sequence ID" value="KAK9773635.1"/>
    <property type="molecule type" value="Genomic_DNA"/>
</dbReference>
<evidence type="ECO:0000313" key="3">
    <source>
        <dbReference type="Proteomes" id="UP001465668"/>
    </source>
</evidence>
<evidence type="ECO:0000256" key="1">
    <source>
        <dbReference type="SAM" id="MobiDB-lite"/>
    </source>
</evidence>
<comment type="caution">
    <text evidence="2">The sequence shown here is derived from an EMBL/GenBank/DDBJ whole genome shotgun (WGS) entry which is preliminary data.</text>
</comment>
<dbReference type="Gene3D" id="1.20.140.30">
    <property type="entry name" value="MOB kinase activator"/>
    <property type="match status" value="1"/>
</dbReference>
<feature type="region of interest" description="Disordered" evidence="1">
    <location>
        <begin position="15"/>
        <end position="61"/>
    </location>
</feature>
<protein>
    <recommendedName>
        <fullName evidence="4">Mob1/phocein</fullName>
    </recommendedName>
</protein>
<accession>A0ABR2XJ06</accession>
<evidence type="ECO:0008006" key="4">
    <source>
        <dbReference type="Google" id="ProtNLM"/>
    </source>
</evidence>
<dbReference type="InterPro" id="IPR005301">
    <property type="entry name" value="MOB_kinase_act_fam"/>
</dbReference>